<evidence type="ECO:0000256" key="8">
    <source>
        <dbReference type="RuleBase" id="RU364100"/>
    </source>
</evidence>
<dbReference type="GO" id="GO:0003697">
    <property type="term" value="F:single-stranded DNA binding"/>
    <property type="evidence" value="ECO:0007669"/>
    <property type="project" value="InterPro"/>
</dbReference>
<dbReference type="EMBL" id="CP026520">
    <property type="protein sequence ID" value="QAV18658.1"/>
    <property type="molecule type" value="Genomic_DNA"/>
</dbReference>
<proteinExistence type="inferred from homology"/>
<dbReference type="GeneID" id="95375848"/>
<keyword evidence="5" id="KW-0190">Covalent protein-DNA linkage</keyword>
<dbReference type="PANTHER" id="PTHR13604">
    <property type="entry name" value="DC12-RELATED"/>
    <property type="match status" value="1"/>
</dbReference>
<accession>A0A410WW81</accession>
<dbReference type="GO" id="GO:0006508">
    <property type="term" value="P:proteolysis"/>
    <property type="evidence" value="ECO:0007669"/>
    <property type="project" value="UniProtKB-KW"/>
</dbReference>
<organism evidence="10 11">
    <name type="scientific">Paenibacillus chitinolyticus</name>
    <dbReference type="NCBI Taxonomy" id="79263"/>
    <lineage>
        <taxon>Bacteria</taxon>
        <taxon>Bacillati</taxon>
        <taxon>Bacillota</taxon>
        <taxon>Bacilli</taxon>
        <taxon>Bacillales</taxon>
        <taxon>Paenibacillaceae</taxon>
        <taxon>Paenibacillus</taxon>
    </lineage>
</organism>
<dbReference type="GO" id="GO:0008233">
    <property type="term" value="F:peptidase activity"/>
    <property type="evidence" value="ECO:0007669"/>
    <property type="project" value="UniProtKB-KW"/>
</dbReference>
<keyword evidence="4 8" id="KW-0378">Hydrolase</keyword>
<dbReference type="GO" id="GO:0016829">
    <property type="term" value="F:lyase activity"/>
    <property type="evidence" value="ECO:0007669"/>
    <property type="project" value="UniProtKB-KW"/>
</dbReference>
<evidence type="ECO:0000256" key="6">
    <source>
        <dbReference type="ARBA" id="ARBA00023125"/>
    </source>
</evidence>
<keyword evidence="6" id="KW-0238">DNA-binding</keyword>
<sequence>MCKQYSLTADLAELQNRFQVNKIAVPYKARYNISPRQHVPVIVSVNGELVLDEYRWGFVPFWARDAVNADGMSVHQDPAYRKIFMRQRCIVPCSGFYYWKTEGKKSFPVRVVPRNREVFGIAGLYDVWSDPRGKELRTCTLLMTESNSLITSFHNQMPVILNQHSIGEWMSQGAIDTDRLIPLLKPFPAEAMEAYPVTPAISNLELDESHCIEEMNLKVAWIKE</sequence>
<dbReference type="InterPro" id="IPR036590">
    <property type="entry name" value="SRAP-like"/>
</dbReference>
<dbReference type="GO" id="GO:0106300">
    <property type="term" value="P:protein-DNA covalent cross-linking repair"/>
    <property type="evidence" value="ECO:0007669"/>
    <property type="project" value="InterPro"/>
</dbReference>
<dbReference type="SUPFAM" id="SSF143081">
    <property type="entry name" value="BB1717-like"/>
    <property type="match status" value="1"/>
</dbReference>
<comment type="similarity">
    <text evidence="1 8">Belongs to the SOS response-associated peptidase family.</text>
</comment>
<gene>
    <name evidence="9" type="ORF">M5X16_18055</name>
    <name evidence="10" type="ORF">PC41400_13600</name>
</gene>
<protein>
    <recommendedName>
        <fullName evidence="8">Abasic site processing protein</fullName>
        <ecNumber evidence="8">3.4.-.-</ecNumber>
    </recommendedName>
</protein>
<dbReference type="OrthoDB" id="9782620at2"/>
<dbReference type="InterPro" id="IPR003738">
    <property type="entry name" value="SRAP"/>
</dbReference>
<dbReference type="AlphaFoldDB" id="A0A410WW81"/>
<dbReference type="Pfam" id="PF02586">
    <property type="entry name" value="SRAP"/>
    <property type="match status" value="1"/>
</dbReference>
<keyword evidence="7" id="KW-0456">Lyase</keyword>
<reference evidence="10 11" key="1">
    <citation type="submission" date="2018-01" db="EMBL/GenBank/DDBJ databases">
        <title>The whole genome sequencing and assembly of Paenibacillus chitinolyticus KCCM 41400 strain.</title>
        <authorList>
            <person name="Kim J.-Y."/>
            <person name="Park M.-K."/>
            <person name="Lee Y.-J."/>
            <person name="Yi H."/>
            <person name="Bahn Y.-S."/>
            <person name="Kim J.F."/>
            <person name="Lee D.-W."/>
        </authorList>
    </citation>
    <scope>NUCLEOTIDE SEQUENCE [LARGE SCALE GENOMIC DNA]</scope>
    <source>
        <strain evidence="10 11">KCCM 41400</strain>
    </source>
</reference>
<evidence type="ECO:0000256" key="5">
    <source>
        <dbReference type="ARBA" id="ARBA00023124"/>
    </source>
</evidence>
<evidence type="ECO:0000256" key="3">
    <source>
        <dbReference type="ARBA" id="ARBA00022763"/>
    </source>
</evidence>
<keyword evidence="3" id="KW-0227">DNA damage</keyword>
<evidence type="ECO:0000256" key="2">
    <source>
        <dbReference type="ARBA" id="ARBA00022670"/>
    </source>
</evidence>
<reference evidence="9 12" key="2">
    <citation type="submission" date="2022-05" db="EMBL/GenBank/DDBJ databases">
        <title>Genome Sequencing of Bee-Associated Microbes.</title>
        <authorList>
            <person name="Dunlap C."/>
        </authorList>
    </citation>
    <scope>NUCLEOTIDE SEQUENCE [LARGE SCALE GENOMIC DNA]</scope>
    <source>
        <strain evidence="9 12">NRRL B-23120</strain>
    </source>
</reference>
<dbReference type="KEGG" id="pchi:PC41400_13600"/>
<dbReference type="EMBL" id="JAMDMJ010000023">
    <property type="protein sequence ID" value="MCY9597671.1"/>
    <property type="molecule type" value="Genomic_DNA"/>
</dbReference>
<evidence type="ECO:0000313" key="9">
    <source>
        <dbReference type="EMBL" id="MCY9597671.1"/>
    </source>
</evidence>
<evidence type="ECO:0000256" key="7">
    <source>
        <dbReference type="ARBA" id="ARBA00023239"/>
    </source>
</evidence>
<dbReference type="Gene3D" id="3.90.1680.10">
    <property type="entry name" value="SOS response associated peptidase-like"/>
    <property type="match status" value="1"/>
</dbReference>
<dbReference type="Proteomes" id="UP001527202">
    <property type="component" value="Unassembled WGS sequence"/>
</dbReference>
<name>A0A410WW81_9BACL</name>
<evidence type="ECO:0000256" key="4">
    <source>
        <dbReference type="ARBA" id="ARBA00022801"/>
    </source>
</evidence>
<evidence type="ECO:0000313" key="11">
    <source>
        <dbReference type="Proteomes" id="UP000288943"/>
    </source>
</evidence>
<keyword evidence="2 8" id="KW-0645">Protease</keyword>
<evidence type="ECO:0000256" key="1">
    <source>
        <dbReference type="ARBA" id="ARBA00008136"/>
    </source>
</evidence>
<dbReference type="Proteomes" id="UP000288943">
    <property type="component" value="Chromosome"/>
</dbReference>
<dbReference type="RefSeq" id="WP_042227959.1">
    <property type="nucleotide sequence ID" value="NZ_CP026520.1"/>
</dbReference>
<evidence type="ECO:0000313" key="12">
    <source>
        <dbReference type="Proteomes" id="UP001527202"/>
    </source>
</evidence>
<dbReference type="PANTHER" id="PTHR13604:SF0">
    <property type="entry name" value="ABASIC SITE PROCESSING PROTEIN HMCES"/>
    <property type="match status" value="1"/>
</dbReference>
<evidence type="ECO:0000313" key="10">
    <source>
        <dbReference type="EMBL" id="QAV18658.1"/>
    </source>
</evidence>
<keyword evidence="12" id="KW-1185">Reference proteome</keyword>
<dbReference type="EC" id="3.4.-.-" evidence="8"/>